<gene>
    <name evidence="1" type="ORF">RhiirA1_540292</name>
</gene>
<dbReference type="EMBL" id="LLXH01001267">
    <property type="protein sequence ID" value="PKC59753.1"/>
    <property type="molecule type" value="Genomic_DNA"/>
</dbReference>
<evidence type="ECO:0000313" key="2">
    <source>
        <dbReference type="Proteomes" id="UP000232688"/>
    </source>
</evidence>
<sequence length="99" mass="11479">MYKTPALENNGAVLSMLMTTENIPLVMIKTALAIRVKNQLQVYCIHRNSSKQFNKWTFLKVCELMMIRVQVSMCFPFFHVADLNNEKSQARYGLRLLPP</sequence>
<organism evidence="1 2">
    <name type="scientific">Rhizophagus irregularis</name>
    <dbReference type="NCBI Taxonomy" id="588596"/>
    <lineage>
        <taxon>Eukaryota</taxon>
        <taxon>Fungi</taxon>
        <taxon>Fungi incertae sedis</taxon>
        <taxon>Mucoromycota</taxon>
        <taxon>Glomeromycotina</taxon>
        <taxon>Glomeromycetes</taxon>
        <taxon>Glomerales</taxon>
        <taxon>Glomeraceae</taxon>
        <taxon>Rhizophagus</taxon>
    </lineage>
</organism>
<dbReference type="AlphaFoldDB" id="A0A2I1FG94"/>
<reference evidence="1 2" key="2">
    <citation type="submission" date="2017-10" db="EMBL/GenBank/DDBJ databases">
        <title>Genome analyses suggest a sexual origin of heterokaryosis in a supposedly ancient asexual fungus.</title>
        <authorList>
            <person name="Corradi N."/>
            <person name="Sedzielewska K."/>
            <person name="Noel J."/>
            <person name="Charron P."/>
            <person name="Farinelli L."/>
            <person name="Marton T."/>
            <person name="Kruger M."/>
            <person name="Pelin A."/>
            <person name="Brachmann A."/>
            <person name="Corradi N."/>
        </authorList>
    </citation>
    <scope>NUCLEOTIDE SEQUENCE [LARGE SCALE GENOMIC DNA]</scope>
    <source>
        <strain evidence="1 2">A1</strain>
    </source>
</reference>
<dbReference type="Proteomes" id="UP000232688">
    <property type="component" value="Unassembled WGS sequence"/>
</dbReference>
<reference evidence="1 2" key="1">
    <citation type="submission" date="2017-10" db="EMBL/GenBank/DDBJ databases">
        <title>Extensive intraspecific genome diversity in a model arbuscular mycorrhizal fungus.</title>
        <authorList>
            <person name="Chen E.C.H."/>
            <person name="Morin E."/>
            <person name="Baudet D."/>
            <person name="Noel J."/>
            <person name="Ndikumana S."/>
            <person name="Charron P."/>
            <person name="St-Onge C."/>
            <person name="Giorgi J."/>
            <person name="Grigoriev I.V."/>
            <person name="Roux C."/>
            <person name="Martin F.M."/>
            <person name="Corradi N."/>
        </authorList>
    </citation>
    <scope>NUCLEOTIDE SEQUENCE [LARGE SCALE GENOMIC DNA]</scope>
    <source>
        <strain evidence="1 2">A1</strain>
    </source>
</reference>
<protein>
    <submittedName>
        <fullName evidence="1">Uncharacterized protein</fullName>
    </submittedName>
</protein>
<name>A0A2I1FG94_9GLOM</name>
<proteinExistence type="predicted"/>
<evidence type="ECO:0000313" key="1">
    <source>
        <dbReference type="EMBL" id="PKC59753.1"/>
    </source>
</evidence>
<comment type="caution">
    <text evidence="1">The sequence shown here is derived from an EMBL/GenBank/DDBJ whole genome shotgun (WGS) entry which is preliminary data.</text>
</comment>
<accession>A0A2I1FG94</accession>
<dbReference type="VEuPathDB" id="FungiDB:RhiirA1_540292"/>